<protein>
    <submittedName>
        <fullName evidence="2">Uncharacterized protein</fullName>
    </submittedName>
</protein>
<evidence type="ECO:0000313" key="2">
    <source>
        <dbReference type="EMBL" id="TFU33075.1"/>
    </source>
</evidence>
<name>A0A4Y9FW33_9MICO</name>
<proteinExistence type="predicted"/>
<evidence type="ECO:0000313" key="3">
    <source>
        <dbReference type="Proteomes" id="UP000298358"/>
    </source>
</evidence>
<comment type="caution">
    <text evidence="2">The sequence shown here is derived from an EMBL/GenBank/DDBJ whole genome shotgun (WGS) entry which is preliminary data.</text>
</comment>
<dbReference type="OrthoDB" id="5125895at2"/>
<sequence>MTMLRSILQRLRDDERGWVAPMFVVLVPVLMLATGLVVDGAAKIQGNVHADQVAASAARAATAAVSGGAIRNGAMNLNGSAAYQAAMDYVNSSGFSGSAIVSGNEIRVEVWSDVETMFLGTSLPISGSATAALITQ</sequence>
<keyword evidence="1" id="KW-1133">Transmembrane helix</keyword>
<accession>A0A4Y9FW33</accession>
<reference evidence="2 3" key="1">
    <citation type="submission" date="2019-03" db="EMBL/GenBank/DDBJ databases">
        <title>Diversity of the mouse oral microbiome.</title>
        <authorList>
            <person name="Joseph S."/>
            <person name="Aduse-Opoku J."/>
            <person name="Curtis M."/>
            <person name="Wade W."/>
            <person name="Hashim A."/>
        </authorList>
    </citation>
    <scope>NUCLEOTIDE SEQUENCE [LARGE SCALE GENOMIC DNA]</scope>
    <source>
        <strain evidence="2 3">P1012</strain>
    </source>
</reference>
<keyword evidence="3" id="KW-1185">Reference proteome</keyword>
<dbReference type="AlphaFoldDB" id="A0A4Y9FW33"/>
<keyword evidence="1" id="KW-0812">Transmembrane</keyword>
<feature type="transmembrane region" description="Helical" evidence="1">
    <location>
        <begin position="20"/>
        <end position="38"/>
    </location>
</feature>
<organism evidence="2 3">
    <name type="scientific">Microbacterium paludicola</name>
    <dbReference type="NCBI Taxonomy" id="300019"/>
    <lineage>
        <taxon>Bacteria</taxon>
        <taxon>Bacillati</taxon>
        <taxon>Actinomycetota</taxon>
        <taxon>Actinomycetes</taxon>
        <taxon>Micrococcales</taxon>
        <taxon>Microbacteriaceae</taxon>
        <taxon>Microbacterium</taxon>
    </lineage>
</organism>
<gene>
    <name evidence="2" type="ORF">E4U02_07615</name>
</gene>
<dbReference type="RefSeq" id="WP_135114253.1">
    <property type="nucleotide sequence ID" value="NZ_JADGLL010000014.1"/>
</dbReference>
<keyword evidence="1" id="KW-0472">Membrane</keyword>
<dbReference type="EMBL" id="SPQB01000014">
    <property type="protein sequence ID" value="TFU33075.1"/>
    <property type="molecule type" value="Genomic_DNA"/>
</dbReference>
<evidence type="ECO:0000256" key="1">
    <source>
        <dbReference type="SAM" id="Phobius"/>
    </source>
</evidence>
<dbReference type="Proteomes" id="UP000298358">
    <property type="component" value="Unassembled WGS sequence"/>
</dbReference>